<dbReference type="Proteomes" id="UP000177130">
    <property type="component" value="Unassembled WGS sequence"/>
</dbReference>
<evidence type="ECO:0000259" key="18">
    <source>
        <dbReference type="Pfam" id="PF00905"/>
    </source>
</evidence>
<keyword evidence="9" id="KW-0378">Hydrolase</keyword>
<dbReference type="GO" id="GO:0008360">
    <property type="term" value="P:regulation of cell shape"/>
    <property type="evidence" value="ECO:0007669"/>
    <property type="project" value="UniProtKB-KW"/>
</dbReference>
<evidence type="ECO:0000256" key="12">
    <source>
        <dbReference type="ARBA" id="ARBA00023136"/>
    </source>
</evidence>
<dbReference type="GO" id="GO:0030288">
    <property type="term" value="C:outer membrane-bounded periplasmic space"/>
    <property type="evidence" value="ECO:0007669"/>
    <property type="project" value="TreeGrafter"/>
</dbReference>
<dbReference type="GO" id="GO:0006508">
    <property type="term" value="P:proteolysis"/>
    <property type="evidence" value="ECO:0007669"/>
    <property type="project" value="UniProtKB-KW"/>
</dbReference>
<dbReference type="InterPro" id="IPR050396">
    <property type="entry name" value="Glycosyltr_51/Transpeptidase"/>
</dbReference>
<evidence type="ECO:0000256" key="6">
    <source>
        <dbReference type="ARBA" id="ARBA00022670"/>
    </source>
</evidence>
<dbReference type="FunFam" id="1.10.3810.10:FF:000001">
    <property type="entry name" value="Penicillin-binding protein 1A"/>
    <property type="match status" value="1"/>
</dbReference>
<dbReference type="InterPro" id="IPR001264">
    <property type="entry name" value="Glyco_trans_51"/>
</dbReference>
<dbReference type="SUPFAM" id="SSF56601">
    <property type="entry name" value="beta-lactamase/transpeptidase-like"/>
    <property type="match status" value="1"/>
</dbReference>
<evidence type="ECO:0000256" key="17">
    <source>
        <dbReference type="SAM" id="Phobius"/>
    </source>
</evidence>
<evidence type="ECO:0000256" key="2">
    <source>
        <dbReference type="ARBA" id="ARBA00007090"/>
    </source>
</evidence>
<dbReference type="Gene3D" id="3.40.710.10">
    <property type="entry name" value="DD-peptidase/beta-lactamase superfamily"/>
    <property type="match status" value="1"/>
</dbReference>
<dbReference type="Gene3D" id="1.10.3810.10">
    <property type="entry name" value="Biosynthetic peptidoglycan transglycosylase-like"/>
    <property type="match status" value="1"/>
</dbReference>
<dbReference type="Pfam" id="PF17957">
    <property type="entry name" value="Big_7"/>
    <property type="match status" value="1"/>
</dbReference>
<keyword evidence="5" id="KW-0121">Carboxypeptidase</keyword>
<keyword evidence="14" id="KW-0961">Cell wall biogenesis/degradation</keyword>
<dbReference type="EMBL" id="MHRK01000019">
    <property type="protein sequence ID" value="OHA24072.1"/>
    <property type="molecule type" value="Genomic_DNA"/>
</dbReference>
<evidence type="ECO:0000256" key="8">
    <source>
        <dbReference type="ARBA" id="ARBA00022679"/>
    </source>
</evidence>
<feature type="domain" description="Glycosyl transferase family 51" evidence="19">
    <location>
        <begin position="72"/>
        <end position="242"/>
    </location>
</feature>
<evidence type="ECO:0000256" key="9">
    <source>
        <dbReference type="ARBA" id="ARBA00022801"/>
    </source>
</evidence>
<keyword evidence="17" id="KW-0812">Transmembrane</keyword>
<dbReference type="GO" id="GO:0071555">
    <property type="term" value="P:cell wall organization"/>
    <property type="evidence" value="ECO:0007669"/>
    <property type="project" value="UniProtKB-KW"/>
</dbReference>
<keyword evidence="13" id="KW-0511">Multifunctional enzyme</keyword>
<name>A0A1G2MM52_9BACT</name>
<evidence type="ECO:0000259" key="19">
    <source>
        <dbReference type="Pfam" id="PF00912"/>
    </source>
</evidence>
<evidence type="ECO:0000256" key="7">
    <source>
        <dbReference type="ARBA" id="ARBA00022676"/>
    </source>
</evidence>
<evidence type="ECO:0000313" key="21">
    <source>
        <dbReference type="Proteomes" id="UP000177130"/>
    </source>
</evidence>
<dbReference type="STRING" id="1802306.A3C72_02975"/>
<evidence type="ECO:0000256" key="3">
    <source>
        <dbReference type="ARBA" id="ARBA00007739"/>
    </source>
</evidence>
<dbReference type="Pfam" id="PF00912">
    <property type="entry name" value="Transgly"/>
    <property type="match status" value="1"/>
</dbReference>
<evidence type="ECO:0000256" key="10">
    <source>
        <dbReference type="ARBA" id="ARBA00022960"/>
    </source>
</evidence>
<evidence type="ECO:0000256" key="16">
    <source>
        <dbReference type="ARBA" id="ARBA00049902"/>
    </source>
</evidence>
<dbReference type="Gene3D" id="2.60.40.10">
    <property type="entry name" value="Immunoglobulins"/>
    <property type="match status" value="1"/>
</dbReference>
<comment type="catalytic activity">
    <reaction evidence="15">
        <text>Preferential cleavage: (Ac)2-L-Lys-D-Ala-|-D-Ala. Also transpeptidation of peptidyl-alanyl moieties that are N-acyl substituents of D-alanine.</text>
        <dbReference type="EC" id="3.4.16.4"/>
    </reaction>
</comment>
<dbReference type="GO" id="GO:0008955">
    <property type="term" value="F:peptidoglycan glycosyltransferase activity"/>
    <property type="evidence" value="ECO:0007669"/>
    <property type="project" value="UniProtKB-EC"/>
</dbReference>
<accession>A0A1G2MM52</accession>
<evidence type="ECO:0000313" key="20">
    <source>
        <dbReference type="EMBL" id="OHA24072.1"/>
    </source>
</evidence>
<dbReference type="PROSITE" id="PS51257">
    <property type="entry name" value="PROKAR_LIPOPROTEIN"/>
    <property type="match status" value="1"/>
</dbReference>
<keyword evidence="4" id="KW-1003">Cell membrane</keyword>
<comment type="subcellular location">
    <subcellularLocation>
        <location evidence="1">Cell membrane</location>
    </subcellularLocation>
</comment>
<gene>
    <name evidence="20" type="ORF">A3C72_02975</name>
</gene>
<dbReference type="GO" id="GO:0009252">
    <property type="term" value="P:peptidoglycan biosynthetic process"/>
    <property type="evidence" value="ECO:0007669"/>
    <property type="project" value="UniProtKB-KW"/>
</dbReference>
<evidence type="ECO:0000256" key="13">
    <source>
        <dbReference type="ARBA" id="ARBA00023268"/>
    </source>
</evidence>
<comment type="similarity">
    <text evidence="2">In the C-terminal section; belongs to the transpeptidase family.</text>
</comment>
<keyword evidence="8" id="KW-0808">Transferase</keyword>
<dbReference type="GO" id="GO:0005886">
    <property type="term" value="C:plasma membrane"/>
    <property type="evidence" value="ECO:0007669"/>
    <property type="project" value="UniProtKB-SubCell"/>
</dbReference>
<dbReference type="AlphaFoldDB" id="A0A1G2MM52"/>
<dbReference type="SUPFAM" id="SSF53955">
    <property type="entry name" value="Lysozyme-like"/>
    <property type="match status" value="1"/>
</dbReference>
<feature type="domain" description="Penicillin-binding protein transpeptidase" evidence="18">
    <location>
        <begin position="333"/>
        <end position="615"/>
    </location>
</feature>
<evidence type="ECO:0000256" key="11">
    <source>
        <dbReference type="ARBA" id="ARBA00022984"/>
    </source>
</evidence>
<keyword evidence="6" id="KW-0645">Protease</keyword>
<evidence type="ECO:0000256" key="1">
    <source>
        <dbReference type="ARBA" id="ARBA00004236"/>
    </source>
</evidence>
<keyword evidence="17" id="KW-1133">Transmembrane helix</keyword>
<evidence type="ECO:0000256" key="15">
    <source>
        <dbReference type="ARBA" id="ARBA00034000"/>
    </source>
</evidence>
<evidence type="ECO:0000256" key="14">
    <source>
        <dbReference type="ARBA" id="ARBA00023316"/>
    </source>
</evidence>
<protein>
    <submittedName>
        <fullName evidence="20">Uncharacterized protein</fullName>
    </submittedName>
</protein>
<keyword evidence="10" id="KW-0133">Cell shape</keyword>
<dbReference type="InterPro" id="IPR036950">
    <property type="entry name" value="PBP_transglycosylase"/>
</dbReference>
<dbReference type="InterPro" id="IPR012338">
    <property type="entry name" value="Beta-lactam/transpept-like"/>
</dbReference>
<proteinExistence type="inferred from homology"/>
<sequence length="844" mass="94643">MRKHIKRHVKRFWTLRREIAVATTALVLIACSFTLLWLSSLKLPDLRTFDDRKVSQSTKIYDKTGKILLYDINEGIKRTVVKSGDISVNVKNAAVAIEDDEFYTHKGVRPISFLRAMLANFKTAEYSQGGSTITQQVIKNALLTKEKTIGRKLKEWMLSLKLEKEMSKDEILTIYLNESPYGGNLYGIEEAAKSFFGKKASEVTLAEAAYLAALPNAPTFYSPYGHNKSALERRQKMVLGAMLKKDFVKKEEYDAALLEKVEFLPQADIGIKAPHFVMYVREELEKKYGSEVMAGSGFRVTTTLDYDLEQKAEEIVKKYALENEVSFNAENAAITAVDPKTGGILVMAGSRDYFDKEIDGNFNIATAHRQPGSSFKPFVYAKAFEKGYTPDTVVFDLQTEFSTLCNPDGTPITPGNEKVCYMPGNYDEVFKGPIKLRNALAESRNIPAIKVLYLVGIRDAIDLASEMGIKSLVGPDRYGLTLVLGGGEVSLLDMTVAYAVFANEGVKIEPHAIEKIETEDGRVVYEFKPEPKQVLSANIARMISDVLSDNEARTPEFGANSPLYFEDYDVADKTGTTNDYKDAWIMGYTPNISVGAWAGNNDNTPMEKKIAGYIVAPMWRAFMLEVLKSTPIEHFRSPGADEFVQLKPILRGVWQGGETFSIDKRTGAPADSLTPTEYIEERVIPSVHSILYWVDKKNPLGPKPQNPESDPQYLLWEIPVQKWLQNNPQNSSVQIPITTPTPEIIQPIIKKTFKVTITSPNQLTKYTPTSKIDVQFKAESSYPVIRAEFYVNGQYIDTVVKEPFTISFIPKDLPLPQKYNNVRVIVYNSMGEKAETVGSFVVNY</sequence>
<keyword evidence="12 17" id="KW-0472">Membrane</keyword>
<dbReference type="NCBIfam" id="TIGR02074">
    <property type="entry name" value="PBP_1a_fam"/>
    <property type="match status" value="1"/>
</dbReference>
<dbReference type="GO" id="GO:0008658">
    <property type="term" value="F:penicillin binding"/>
    <property type="evidence" value="ECO:0007669"/>
    <property type="project" value="InterPro"/>
</dbReference>
<dbReference type="PANTHER" id="PTHR32282:SF11">
    <property type="entry name" value="PENICILLIN-BINDING PROTEIN 1B"/>
    <property type="match status" value="1"/>
</dbReference>
<dbReference type="InterPro" id="IPR001460">
    <property type="entry name" value="PCN-bd_Tpept"/>
</dbReference>
<dbReference type="InterPro" id="IPR023346">
    <property type="entry name" value="Lysozyme-like_dom_sf"/>
</dbReference>
<evidence type="ECO:0000256" key="4">
    <source>
        <dbReference type="ARBA" id="ARBA00022475"/>
    </source>
</evidence>
<comment type="caution">
    <text evidence="20">The sequence shown here is derived from an EMBL/GenBank/DDBJ whole genome shotgun (WGS) entry which is preliminary data.</text>
</comment>
<dbReference type="GO" id="GO:0009002">
    <property type="term" value="F:serine-type D-Ala-D-Ala carboxypeptidase activity"/>
    <property type="evidence" value="ECO:0007669"/>
    <property type="project" value="UniProtKB-EC"/>
</dbReference>
<organism evidence="20 21">
    <name type="scientific">Candidatus Taylorbacteria bacterium RIFCSPHIGHO2_02_FULL_43_32b</name>
    <dbReference type="NCBI Taxonomy" id="1802306"/>
    <lineage>
        <taxon>Bacteria</taxon>
        <taxon>Candidatus Tayloriibacteriota</taxon>
    </lineage>
</organism>
<keyword evidence="7" id="KW-0328">Glycosyltransferase</keyword>
<feature type="transmembrane region" description="Helical" evidence="17">
    <location>
        <begin position="20"/>
        <end position="38"/>
    </location>
</feature>
<dbReference type="InterPro" id="IPR013783">
    <property type="entry name" value="Ig-like_fold"/>
</dbReference>
<comment type="similarity">
    <text evidence="3">In the N-terminal section; belongs to the glycosyltransferase 51 family.</text>
</comment>
<comment type="catalytic activity">
    <reaction evidence="16">
        <text>[GlcNAc-(1-&gt;4)-Mur2Ac(oyl-L-Ala-gamma-D-Glu-L-Lys-D-Ala-D-Ala)](n)-di-trans,octa-cis-undecaprenyl diphosphate + beta-D-GlcNAc-(1-&gt;4)-Mur2Ac(oyl-L-Ala-gamma-D-Glu-L-Lys-D-Ala-D-Ala)-di-trans,octa-cis-undecaprenyl diphosphate = [GlcNAc-(1-&gt;4)-Mur2Ac(oyl-L-Ala-gamma-D-Glu-L-Lys-D-Ala-D-Ala)](n+1)-di-trans,octa-cis-undecaprenyl diphosphate + di-trans,octa-cis-undecaprenyl diphosphate + H(+)</text>
        <dbReference type="Rhea" id="RHEA:23708"/>
        <dbReference type="Rhea" id="RHEA-COMP:9602"/>
        <dbReference type="Rhea" id="RHEA-COMP:9603"/>
        <dbReference type="ChEBI" id="CHEBI:15378"/>
        <dbReference type="ChEBI" id="CHEBI:58405"/>
        <dbReference type="ChEBI" id="CHEBI:60033"/>
        <dbReference type="ChEBI" id="CHEBI:78435"/>
        <dbReference type="EC" id="2.4.99.28"/>
    </reaction>
</comment>
<dbReference type="PANTHER" id="PTHR32282">
    <property type="entry name" value="BINDING PROTEIN TRANSPEPTIDASE, PUTATIVE-RELATED"/>
    <property type="match status" value="1"/>
</dbReference>
<keyword evidence="11" id="KW-0573">Peptidoglycan synthesis</keyword>
<evidence type="ECO:0000256" key="5">
    <source>
        <dbReference type="ARBA" id="ARBA00022645"/>
    </source>
</evidence>
<reference evidence="20 21" key="1">
    <citation type="journal article" date="2016" name="Nat. Commun.">
        <title>Thousands of microbial genomes shed light on interconnected biogeochemical processes in an aquifer system.</title>
        <authorList>
            <person name="Anantharaman K."/>
            <person name="Brown C.T."/>
            <person name="Hug L.A."/>
            <person name="Sharon I."/>
            <person name="Castelle C.J."/>
            <person name="Probst A.J."/>
            <person name="Thomas B.C."/>
            <person name="Singh A."/>
            <person name="Wilkins M.J."/>
            <person name="Karaoz U."/>
            <person name="Brodie E.L."/>
            <person name="Williams K.H."/>
            <person name="Hubbard S.S."/>
            <person name="Banfield J.F."/>
        </authorList>
    </citation>
    <scope>NUCLEOTIDE SEQUENCE [LARGE SCALE GENOMIC DNA]</scope>
</reference>
<dbReference type="Pfam" id="PF00905">
    <property type="entry name" value="Transpeptidase"/>
    <property type="match status" value="1"/>
</dbReference>